<feature type="binding site" evidence="2">
    <location>
        <begin position="140"/>
        <end position="143"/>
    </location>
    <ligand>
        <name>4-CDP-2-C-methyl-D-erythritol 2-phosphate</name>
        <dbReference type="ChEBI" id="CHEBI:57919"/>
    </ligand>
</feature>
<comment type="caution">
    <text evidence="2">Lacks conserved residue(s) required for the propagation of feature annotation.</text>
</comment>
<sequence>MNGNLRVGHGIDVHRFADSYHEDKPLKLGGIIISEKYSLEAYSDGDVVLHGICDAILGACAAGDIGDHFPDTDEAYANIDSAQLLEQVLQTADKKQFYIINIDVTIIAQVPKLSPYKQNMVANLCGLLNLDLDRVNVKATTTESLGSIGREEGIACHAIVLMDSKA</sequence>
<dbReference type="EC" id="4.6.1.12" evidence="2 3"/>
<protein>
    <recommendedName>
        <fullName evidence="2 3">2-C-methyl-D-erythritol 2,4-cyclodiphosphate synthase</fullName>
        <shortName evidence="2">MECDP-synthase</shortName>
        <shortName evidence="2">MECPP-synthase</shortName>
        <shortName evidence="2">MECPS</shortName>
        <ecNumber evidence="2 3">4.6.1.12</ecNumber>
    </recommendedName>
</protein>
<comment type="catalytic activity">
    <reaction evidence="2 3">
        <text>4-CDP-2-C-methyl-D-erythritol 2-phosphate = 2-C-methyl-D-erythritol 2,4-cyclic diphosphate + CMP</text>
        <dbReference type="Rhea" id="RHEA:23864"/>
        <dbReference type="ChEBI" id="CHEBI:57919"/>
        <dbReference type="ChEBI" id="CHEBI:58483"/>
        <dbReference type="ChEBI" id="CHEBI:60377"/>
        <dbReference type="EC" id="4.6.1.12"/>
    </reaction>
</comment>
<evidence type="ECO:0000259" key="4">
    <source>
        <dbReference type="Pfam" id="PF02542"/>
    </source>
</evidence>
<evidence type="ECO:0000256" key="3">
    <source>
        <dbReference type="RuleBase" id="RU004395"/>
    </source>
</evidence>
<evidence type="ECO:0000313" key="5">
    <source>
        <dbReference type="EMBL" id="PDH35413.1"/>
    </source>
</evidence>
<dbReference type="InterPro" id="IPR036571">
    <property type="entry name" value="MECDP_synthase_sf"/>
</dbReference>
<feature type="binding site" evidence="2">
    <location>
        <position position="50"/>
    </location>
    <ligand>
        <name>a divalent metal cation</name>
        <dbReference type="ChEBI" id="CHEBI:60240"/>
    </ligand>
</feature>
<gene>
    <name evidence="2" type="primary">ispF</name>
    <name evidence="5" type="ORF">CNF02_01505</name>
</gene>
<dbReference type="AlphaFoldDB" id="A0A2A5WGG0"/>
<dbReference type="Gene3D" id="3.30.1330.50">
    <property type="entry name" value="2-C-methyl-D-erythritol 2,4-cyclodiphosphate synthase"/>
    <property type="match status" value="1"/>
</dbReference>
<comment type="caution">
    <text evidence="5">The sequence shown here is derived from an EMBL/GenBank/DDBJ whole genome shotgun (WGS) entry which is preliminary data.</text>
</comment>
<name>A0A2A5WGG0_9GAMM</name>
<feature type="site" description="Transition state stabilizer" evidence="2">
    <location>
        <position position="141"/>
    </location>
</feature>
<accession>A0A2A5WGG0</accession>
<dbReference type="NCBIfam" id="TIGR00151">
    <property type="entry name" value="ispF"/>
    <property type="match status" value="1"/>
</dbReference>
<feature type="binding site" evidence="2">
    <location>
        <position position="150"/>
    </location>
    <ligand>
        <name>4-CDP-2-C-methyl-D-erythritol 2-phosphate</name>
        <dbReference type="ChEBI" id="CHEBI:57919"/>
    </ligand>
</feature>
<dbReference type="GO" id="GO:0046872">
    <property type="term" value="F:metal ion binding"/>
    <property type="evidence" value="ECO:0007669"/>
    <property type="project" value="UniProtKB-KW"/>
</dbReference>
<dbReference type="PANTHER" id="PTHR43181">
    <property type="entry name" value="2-C-METHYL-D-ERYTHRITOL 2,4-CYCLODIPHOSPHATE SYNTHASE, CHLOROPLASTIC"/>
    <property type="match status" value="1"/>
</dbReference>
<dbReference type="EMBL" id="NTJZ01000001">
    <property type="protein sequence ID" value="PDH35413.1"/>
    <property type="molecule type" value="Genomic_DNA"/>
</dbReference>
<dbReference type="PANTHER" id="PTHR43181:SF1">
    <property type="entry name" value="2-C-METHYL-D-ERYTHRITOL 2,4-CYCLODIPHOSPHATE SYNTHASE, CHLOROPLASTIC"/>
    <property type="match status" value="1"/>
</dbReference>
<comment type="subunit">
    <text evidence="2">Homotrimer.</text>
</comment>
<dbReference type="CDD" id="cd00554">
    <property type="entry name" value="MECDP_synthase"/>
    <property type="match status" value="1"/>
</dbReference>
<dbReference type="Pfam" id="PF02542">
    <property type="entry name" value="YgbB"/>
    <property type="match status" value="1"/>
</dbReference>
<keyword evidence="2" id="KW-0479">Metal-binding</keyword>
<feature type="binding site" evidence="2">
    <location>
        <position position="14"/>
    </location>
    <ligand>
        <name>a divalent metal cation</name>
        <dbReference type="ChEBI" id="CHEBI:60240"/>
    </ligand>
</feature>
<feature type="binding site" evidence="2">
    <location>
        <begin position="64"/>
        <end position="66"/>
    </location>
    <ligand>
        <name>4-CDP-2-C-methyl-D-erythritol 2-phosphate</name>
        <dbReference type="ChEBI" id="CHEBI:57919"/>
    </ligand>
</feature>
<evidence type="ECO:0000313" key="6">
    <source>
        <dbReference type="Proteomes" id="UP000219329"/>
    </source>
</evidence>
<feature type="binding site" evidence="2">
    <location>
        <begin position="69"/>
        <end position="73"/>
    </location>
    <ligand>
        <name>4-CDP-2-C-methyl-D-erythritol 2-phosphate</name>
        <dbReference type="ChEBI" id="CHEBI:57919"/>
    </ligand>
</feature>
<feature type="binding site" evidence="2">
    <location>
        <position position="12"/>
    </location>
    <ligand>
        <name>a divalent metal cation</name>
        <dbReference type="ChEBI" id="CHEBI:60240"/>
    </ligand>
</feature>
<feature type="domain" description="2-C-methyl-D-erythritol 2,4-cyclodiphosphate synthase" evidence="4">
    <location>
        <begin position="5"/>
        <end position="162"/>
    </location>
</feature>
<dbReference type="GO" id="GO:0016114">
    <property type="term" value="P:terpenoid biosynthetic process"/>
    <property type="evidence" value="ECO:0007669"/>
    <property type="project" value="InterPro"/>
</dbReference>
<dbReference type="GO" id="GO:0019288">
    <property type="term" value="P:isopentenyl diphosphate biosynthetic process, methylerythritol 4-phosphate pathway"/>
    <property type="evidence" value="ECO:0007669"/>
    <property type="project" value="UniProtKB-UniRule"/>
</dbReference>
<comment type="pathway">
    <text evidence="2">Isoprenoid biosynthesis; isopentenyl diphosphate biosynthesis via DXP pathway; isopentenyl diphosphate from 1-deoxy-D-xylulose 5-phosphate: step 4/6.</text>
</comment>
<dbReference type="Proteomes" id="UP000219329">
    <property type="component" value="Unassembled WGS sequence"/>
</dbReference>
<feature type="binding site" evidence="2">
    <location>
        <begin position="12"/>
        <end position="14"/>
    </location>
    <ligand>
        <name>4-CDP-2-C-methyl-D-erythritol 2-phosphate</name>
        <dbReference type="ChEBI" id="CHEBI:57919"/>
    </ligand>
</feature>
<comment type="function">
    <text evidence="2">Involved in the biosynthesis of isopentenyl diphosphate (IPP) and dimethylallyl diphosphate (DMAPP), two major building blocks of isoprenoid compounds. Catalyzes the conversion of 4-diphosphocytidyl-2-C-methyl-D-erythritol 2-phosphate (CDP-ME2P) to 2-C-methyl-D-erythritol 2,4-cyclodiphosphate (ME-CPP) with a corresponding release of cytidine 5-monophosphate (CMP).</text>
</comment>
<evidence type="ECO:0000256" key="2">
    <source>
        <dbReference type="HAMAP-Rule" id="MF_00107"/>
    </source>
</evidence>
<organism evidence="5 6">
    <name type="scientific">OM182 bacterium MED-G28</name>
    <dbReference type="NCBI Taxonomy" id="1986256"/>
    <lineage>
        <taxon>Bacteria</taxon>
        <taxon>Pseudomonadati</taxon>
        <taxon>Pseudomonadota</taxon>
        <taxon>Gammaproteobacteria</taxon>
        <taxon>OMG group</taxon>
        <taxon>OM182 clade</taxon>
    </lineage>
</organism>
<comment type="similarity">
    <text evidence="2 3">Belongs to the IspF family.</text>
</comment>
<comment type="cofactor">
    <cofactor evidence="2">
        <name>a divalent metal cation</name>
        <dbReference type="ChEBI" id="CHEBI:60240"/>
    </cofactor>
    <text evidence="2">Binds 1 divalent metal cation per subunit.</text>
</comment>
<keyword evidence="1 2" id="KW-0414">Isoprene biosynthesis</keyword>
<dbReference type="InterPro" id="IPR003526">
    <property type="entry name" value="MECDP_synthase"/>
</dbReference>
<dbReference type="HAMAP" id="MF_00107">
    <property type="entry name" value="IspF"/>
    <property type="match status" value="1"/>
</dbReference>
<evidence type="ECO:0000256" key="1">
    <source>
        <dbReference type="ARBA" id="ARBA00023229"/>
    </source>
</evidence>
<dbReference type="UniPathway" id="UPA00056">
    <property type="reaction ID" value="UER00095"/>
</dbReference>
<reference evidence="5 6" key="1">
    <citation type="submission" date="2017-08" db="EMBL/GenBank/DDBJ databases">
        <title>Fine stratification of microbial communities through a metagenomic profile of the photic zone.</title>
        <authorList>
            <person name="Haro-Moreno J.M."/>
            <person name="Lopez-Perez M."/>
            <person name="De La Torre J."/>
            <person name="Picazo A."/>
            <person name="Camacho A."/>
            <person name="Rodriguez-Valera F."/>
        </authorList>
    </citation>
    <scope>NUCLEOTIDE SEQUENCE [LARGE SCALE GENOMIC DNA]</scope>
    <source>
        <strain evidence="5">MED-G28</strain>
    </source>
</reference>
<dbReference type="GO" id="GO:0008685">
    <property type="term" value="F:2-C-methyl-D-erythritol 2,4-cyclodiphosphate synthase activity"/>
    <property type="evidence" value="ECO:0007669"/>
    <property type="project" value="UniProtKB-UniRule"/>
</dbReference>
<dbReference type="SUPFAM" id="SSF69765">
    <property type="entry name" value="IpsF-like"/>
    <property type="match status" value="1"/>
</dbReference>
<keyword evidence="2 3" id="KW-0456">Lyase</keyword>
<proteinExistence type="inferred from homology"/>